<dbReference type="Pfam" id="PF13181">
    <property type="entry name" value="TPR_8"/>
    <property type="match status" value="1"/>
</dbReference>
<feature type="region of interest" description="Disordered" evidence="12">
    <location>
        <begin position="1"/>
        <end position="45"/>
    </location>
</feature>
<accession>A0A7J6NCY7</accession>
<dbReference type="Proteomes" id="UP000541610">
    <property type="component" value="Unassembled WGS sequence"/>
</dbReference>
<dbReference type="Pfam" id="PF07687">
    <property type="entry name" value="M20_dimer"/>
    <property type="match status" value="1"/>
</dbReference>
<dbReference type="InterPro" id="IPR019734">
    <property type="entry name" value="TPR_rpt"/>
</dbReference>
<feature type="repeat" description="TPR" evidence="11">
    <location>
        <begin position="854"/>
        <end position="887"/>
    </location>
</feature>
<evidence type="ECO:0000256" key="4">
    <source>
        <dbReference type="ARBA" id="ARBA00022490"/>
    </source>
</evidence>
<feature type="repeat" description="TPR" evidence="11">
    <location>
        <begin position="934"/>
        <end position="967"/>
    </location>
</feature>
<dbReference type="Gene3D" id="1.10.150.900">
    <property type="match status" value="1"/>
</dbReference>
<evidence type="ECO:0000256" key="11">
    <source>
        <dbReference type="PROSITE-ProRule" id="PRU00339"/>
    </source>
</evidence>
<feature type="binding site" evidence="10">
    <location>
        <position position="160"/>
    </location>
    <ligand>
        <name>Zn(2+)</name>
        <dbReference type="ChEBI" id="CHEBI:29105"/>
        <label>1</label>
    </ligand>
</feature>
<dbReference type="SMART" id="SM00028">
    <property type="entry name" value="TPR"/>
    <property type="match status" value="4"/>
</dbReference>
<evidence type="ECO:0000256" key="3">
    <source>
        <dbReference type="ARBA" id="ARBA00011913"/>
    </source>
</evidence>
<dbReference type="AlphaFoldDB" id="A0A7J6NCY7"/>
<dbReference type="GO" id="GO:0006520">
    <property type="term" value="P:amino acid metabolic process"/>
    <property type="evidence" value="ECO:0007669"/>
    <property type="project" value="InterPro"/>
</dbReference>
<dbReference type="SUPFAM" id="SSF48452">
    <property type="entry name" value="TPR-like"/>
    <property type="match status" value="2"/>
</dbReference>
<reference evidence="14 15" key="1">
    <citation type="submission" date="2020-04" db="EMBL/GenBank/DDBJ databases">
        <title>Perkinsus olseni comparative genomics.</title>
        <authorList>
            <person name="Bogema D.R."/>
        </authorList>
    </citation>
    <scope>NUCLEOTIDE SEQUENCE [LARGE SCALE GENOMIC DNA]</scope>
    <source>
        <strain evidence="14">00978-12</strain>
    </source>
</reference>
<dbReference type="Gene3D" id="3.40.630.10">
    <property type="entry name" value="Zn peptidases"/>
    <property type="match status" value="1"/>
</dbReference>
<dbReference type="PROSITE" id="PS00758">
    <property type="entry name" value="ARGE_DAPE_CPG2_1"/>
    <property type="match status" value="1"/>
</dbReference>
<feature type="domain" description="Peptidase M20 dimerisation" evidence="13">
    <location>
        <begin position="237"/>
        <end position="362"/>
    </location>
</feature>
<dbReference type="Pfam" id="PF01546">
    <property type="entry name" value="Peptidase_M20"/>
    <property type="match status" value="1"/>
</dbReference>
<evidence type="ECO:0000259" key="13">
    <source>
        <dbReference type="Pfam" id="PF07687"/>
    </source>
</evidence>
<proteinExistence type="inferred from homology"/>
<feature type="binding site" evidence="10">
    <location>
        <position position="222"/>
    </location>
    <ligand>
        <name>Zn(2+)</name>
        <dbReference type="ChEBI" id="CHEBI:29105"/>
        <label>1</label>
    </ligand>
</feature>
<keyword evidence="7 10" id="KW-0862">Zinc</keyword>
<dbReference type="InterPro" id="IPR011990">
    <property type="entry name" value="TPR-like_helical_dom_sf"/>
</dbReference>
<keyword evidence="6" id="KW-0378">Hydrolase</keyword>
<feature type="active site" description="Proton acceptor" evidence="9">
    <location>
        <position position="194"/>
    </location>
</feature>
<dbReference type="GO" id="GO:0004046">
    <property type="term" value="F:aminoacylase activity"/>
    <property type="evidence" value="ECO:0007669"/>
    <property type="project" value="UniProtKB-EC"/>
</dbReference>
<dbReference type="GO" id="GO:0046872">
    <property type="term" value="F:metal ion binding"/>
    <property type="evidence" value="ECO:0007669"/>
    <property type="project" value="UniProtKB-KW"/>
</dbReference>
<gene>
    <name evidence="14" type="primary">ACY1_2</name>
    <name evidence="14" type="ORF">FOZ60_011600</name>
</gene>
<dbReference type="PROSITE" id="PS50005">
    <property type="entry name" value="TPR"/>
    <property type="match status" value="2"/>
</dbReference>
<keyword evidence="5 10" id="KW-0479">Metal-binding</keyword>
<dbReference type="EMBL" id="JABANP010000489">
    <property type="protein sequence ID" value="KAF4681743.1"/>
    <property type="molecule type" value="Genomic_DNA"/>
</dbReference>
<feature type="active site" evidence="9">
    <location>
        <position position="130"/>
    </location>
</feature>
<sequence>MPPTSNQNAEEAAVDSACGCEAKRRRKSDDEQDTSSRVAASAVSGPLTEEDRDCIDRFRQLVRIPTISGEGVTSGSYAKCAELLQKWLGEITGVTNIRTIEYVPGKPVILATFPGTDPTLSTILLNGHYDVVPVFREHWKTDPFEAVIEDGKIYGRGTQDMKCVLTGYIEGLRRIFAQGQQLRRTIHISLVPDEEVGGADGAMKFAESPEFTDLNVGMVLDEGLANPSSEKYTVFYGERATNWVAFRVKGNTGHGSRFIDNTAVEKLVTILSRIYAVRAEQRKILDDSSCGPAAAAKTLGDVLTVNVTALQTGVPSSSTKSGFALNVIPSEALVGVDIRVPLHIDRAQLKNIFDGWLGEYKDEVEVEFDNFAEHPPPLSSMNPWLLAFQSSIEREVGVEATLEIFPSGTDSRYFRAKGLPCFGFSPMRNTPILLHDHNEFITEEALVEGIRVYAKVLPILADMGPMEFCVPRSRSAQPPICLPTDGRRGMASSMDSLLKAAADAFSRCDWESAVFFSELAVALQPSDTKARESHCRSLFASGQYGRVVSEYKGSGDGFKTDSLLLKDLVVRAQVRTAEGDMPNFIPSSSMEWFAKGLMSRDKGDGRAAWQAFLESWRLNPLNIEAQRAVCHAIGGFYGVTSAGAIEQLHSTIASMSLDPSLEFLRKIFIQAACGSVAPEAGDTTNRSTQSKLSDSKASSTQSLRPGSAGPRRPGSQQGYLSRLSPSPTSHSVYLRCLWVRECAVTNTDLRKALEVSRDTTAKVPECLDIIPMYVDMLATLTTTDAADEIFLYADKFLERSAGLSQLADRPEPWYAAGIYHQCAADMADGNFAHVHRESSRRYLARALEVCAHFGPAWIALGRSFAANDETERAIQAYRSATKHCPEWHMPWLLIGMEHLRVGSAESYSGQGVHLEHATALTYLERAKDLTPIDSEVRNQIGIYHSKSGDHEQAIKSFIEAIDLENSRKHGRVAAAQTKNFARYQNNLAFSLCQNWQLEEAAEACQKALKAAPNGNCAEAMESHQMLAFVLSKQGRPSQAIDHYHQAIGIGEKGYGHSPANLTSHSIEGRSFPKLKAIDPDIAQFVAERSRQRGFIASMPPFPDAIEGVMYVSSLAQPHVVVALCISRSIRSKRRFKERRSWALQHLGQRAVQHMPLTDDPPPTWSLTRS</sequence>
<comment type="subcellular location">
    <subcellularLocation>
        <location evidence="1">Cytoplasm</location>
    </subcellularLocation>
</comment>
<dbReference type="InterPro" id="IPR011650">
    <property type="entry name" value="Peptidase_M20_dimer"/>
</dbReference>
<dbReference type="InterPro" id="IPR052083">
    <property type="entry name" value="Aminoacylase-1_M20A"/>
</dbReference>
<feature type="region of interest" description="Disordered" evidence="12">
    <location>
        <begin position="679"/>
        <end position="728"/>
    </location>
</feature>
<dbReference type="Gene3D" id="1.25.40.10">
    <property type="entry name" value="Tetratricopeptide repeat domain"/>
    <property type="match status" value="1"/>
</dbReference>
<feature type="binding site" evidence="10">
    <location>
        <position position="435"/>
    </location>
    <ligand>
        <name>Zn(2+)</name>
        <dbReference type="ChEBI" id="CHEBI:29105"/>
        <label>2</label>
    </ligand>
</feature>
<comment type="cofactor">
    <cofactor evidence="10">
        <name>Zn(2+)</name>
        <dbReference type="ChEBI" id="CHEBI:29105"/>
    </cofactor>
    <text evidence="10">Binds 2 Zn(2+) ions per subunit.</text>
</comment>
<dbReference type="Pfam" id="PF13424">
    <property type="entry name" value="TPR_12"/>
    <property type="match status" value="1"/>
</dbReference>
<comment type="similarity">
    <text evidence="2">Belongs to the peptidase M20A family.</text>
</comment>
<dbReference type="InterPro" id="IPR010159">
    <property type="entry name" value="N-acyl_aa_amidohydrolase"/>
</dbReference>
<dbReference type="NCBIfam" id="TIGR01880">
    <property type="entry name" value="Ac-peptdase-euk"/>
    <property type="match status" value="1"/>
</dbReference>
<evidence type="ECO:0000313" key="14">
    <source>
        <dbReference type="EMBL" id="KAF4681743.1"/>
    </source>
</evidence>
<evidence type="ECO:0000256" key="10">
    <source>
        <dbReference type="PIRSR" id="PIRSR610159-2"/>
    </source>
</evidence>
<comment type="caution">
    <text evidence="14">The sequence shown here is derived from an EMBL/GenBank/DDBJ whole genome shotgun (WGS) entry which is preliminary data.</text>
</comment>
<evidence type="ECO:0000256" key="5">
    <source>
        <dbReference type="ARBA" id="ARBA00022723"/>
    </source>
</evidence>
<dbReference type="SUPFAM" id="SSF53187">
    <property type="entry name" value="Zn-dependent exopeptidases"/>
    <property type="match status" value="1"/>
</dbReference>
<protein>
    <recommendedName>
        <fullName evidence="3">N-acyl-aliphatic-L-amino acid amidohydrolase</fullName>
        <ecNumber evidence="3">3.5.1.14</ecNumber>
    </recommendedName>
    <alternativeName>
        <fullName evidence="8">N-acyl-L-amino-acid amidohydrolase</fullName>
    </alternativeName>
</protein>
<evidence type="ECO:0000313" key="15">
    <source>
        <dbReference type="Proteomes" id="UP000541610"/>
    </source>
</evidence>
<feature type="binding site" evidence="10">
    <location>
        <position position="160"/>
    </location>
    <ligand>
        <name>Zn(2+)</name>
        <dbReference type="ChEBI" id="CHEBI:29105"/>
        <label>2</label>
    </ligand>
</feature>
<dbReference type="SUPFAM" id="SSF55031">
    <property type="entry name" value="Bacterial exopeptidase dimerisation domain"/>
    <property type="match status" value="1"/>
</dbReference>
<dbReference type="PROSITE" id="PS00759">
    <property type="entry name" value="ARGE_DAPE_CPG2_2"/>
    <property type="match status" value="1"/>
</dbReference>
<evidence type="ECO:0000256" key="7">
    <source>
        <dbReference type="ARBA" id="ARBA00022833"/>
    </source>
</evidence>
<evidence type="ECO:0000256" key="1">
    <source>
        <dbReference type="ARBA" id="ARBA00004496"/>
    </source>
</evidence>
<dbReference type="OrthoDB" id="3064516at2759"/>
<evidence type="ECO:0000256" key="6">
    <source>
        <dbReference type="ARBA" id="ARBA00022801"/>
    </source>
</evidence>
<dbReference type="PANTHER" id="PTHR45892:SF1">
    <property type="entry name" value="AMINOACYLASE-1"/>
    <property type="match status" value="1"/>
</dbReference>
<organism evidence="14 15">
    <name type="scientific">Perkinsus olseni</name>
    <name type="common">Perkinsus atlanticus</name>
    <dbReference type="NCBI Taxonomy" id="32597"/>
    <lineage>
        <taxon>Eukaryota</taxon>
        <taxon>Sar</taxon>
        <taxon>Alveolata</taxon>
        <taxon>Perkinsozoa</taxon>
        <taxon>Perkinsea</taxon>
        <taxon>Perkinsida</taxon>
        <taxon>Perkinsidae</taxon>
        <taxon>Perkinsus</taxon>
    </lineage>
</organism>
<name>A0A7J6NCY7_PEROL</name>
<dbReference type="GO" id="GO:0005737">
    <property type="term" value="C:cytoplasm"/>
    <property type="evidence" value="ECO:0007669"/>
    <property type="project" value="UniProtKB-SubCell"/>
</dbReference>
<evidence type="ECO:0000256" key="8">
    <source>
        <dbReference type="ARBA" id="ARBA00029656"/>
    </source>
</evidence>
<dbReference type="Gene3D" id="3.30.70.360">
    <property type="match status" value="1"/>
</dbReference>
<dbReference type="EC" id="3.5.1.14" evidence="3"/>
<feature type="compositionally biased region" description="Polar residues" evidence="12">
    <location>
        <begin position="714"/>
        <end position="728"/>
    </location>
</feature>
<keyword evidence="11" id="KW-0802">TPR repeat</keyword>
<feature type="compositionally biased region" description="Polar residues" evidence="12">
    <location>
        <begin position="682"/>
        <end position="704"/>
    </location>
</feature>
<dbReference type="InterPro" id="IPR036264">
    <property type="entry name" value="Bact_exopeptidase_dim_dom"/>
</dbReference>
<keyword evidence="4" id="KW-0963">Cytoplasm</keyword>
<evidence type="ECO:0000256" key="2">
    <source>
        <dbReference type="ARBA" id="ARBA00006247"/>
    </source>
</evidence>
<dbReference type="InterPro" id="IPR002933">
    <property type="entry name" value="Peptidase_M20"/>
</dbReference>
<evidence type="ECO:0000256" key="9">
    <source>
        <dbReference type="PIRSR" id="PIRSR610159-1"/>
    </source>
</evidence>
<dbReference type="PANTHER" id="PTHR45892">
    <property type="entry name" value="AMINOACYLASE-1"/>
    <property type="match status" value="1"/>
</dbReference>
<feature type="binding site" evidence="10">
    <location>
        <position position="195"/>
    </location>
    <ligand>
        <name>Zn(2+)</name>
        <dbReference type="ChEBI" id="CHEBI:29105"/>
        <label>2</label>
    </ligand>
</feature>
<feature type="binding site" evidence="10">
    <location>
        <position position="128"/>
    </location>
    <ligand>
        <name>Zn(2+)</name>
        <dbReference type="ChEBI" id="CHEBI:29105"/>
        <label>1</label>
    </ligand>
</feature>
<evidence type="ECO:0000256" key="12">
    <source>
        <dbReference type="SAM" id="MobiDB-lite"/>
    </source>
</evidence>
<dbReference type="InterPro" id="IPR001261">
    <property type="entry name" value="ArgE/DapE_CS"/>
</dbReference>